<dbReference type="InterPro" id="IPR002933">
    <property type="entry name" value="Peptidase_M20"/>
</dbReference>
<dbReference type="Gene3D" id="3.40.630.10">
    <property type="entry name" value="Zn peptidases"/>
    <property type="match status" value="1"/>
</dbReference>
<feature type="domain" description="Peptidase M20 dimerisation" evidence="3">
    <location>
        <begin position="197"/>
        <end position="292"/>
    </location>
</feature>
<reference evidence="4 5" key="1">
    <citation type="submission" date="2020-02" db="EMBL/GenBank/DDBJ databases">
        <title>Bacillus aquiflavi sp. nov., isolated from yellow water of strong flavor Chinese baijiu in Yibin region of China.</title>
        <authorList>
            <person name="Xie J."/>
        </authorList>
    </citation>
    <scope>NUCLEOTIDE SEQUENCE [LARGE SCALE GENOMIC DNA]</scope>
    <source>
        <strain evidence="4 5">SA4</strain>
    </source>
</reference>
<dbReference type="SUPFAM" id="SSF53187">
    <property type="entry name" value="Zn-dependent exopeptidases"/>
    <property type="match status" value="1"/>
</dbReference>
<keyword evidence="5" id="KW-1185">Reference proteome</keyword>
<proteinExistence type="predicted"/>
<dbReference type="InterPro" id="IPR050072">
    <property type="entry name" value="Peptidase_M20A"/>
</dbReference>
<dbReference type="InterPro" id="IPR011650">
    <property type="entry name" value="Peptidase_M20_dimer"/>
</dbReference>
<accession>A0A6M0Q855</accession>
<dbReference type="PANTHER" id="PTHR43808">
    <property type="entry name" value="ACETYLORNITHINE DEACETYLASE"/>
    <property type="match status" value="1"/>
</dbReference>
<sequence>MKKLNQEIIDAYELLLDIDSVKKGLEYIERTQEDTLEEQIRLTEIPAPTFHEEVRGEYFQNKFLELGLQDVKRDRVGNIIGLRPGKSDGPTLVVSAHLDTVFPEGTEIKVSKKNGKVYAPGISDDGRGLAALLTLINTMQKLEFETIGDLLFVATVGEEGLGDLRGVKGLFEDREDLDGFISIEPGSPSRIIYLATGSRRYRVTYKGTGGHSFGDFGTPSAIHALGRAVSLISDLQVPAEPKTTFNIGKISGGTSVNTIAQESTMIIDIRSTEPDSLLKIESKILEALNEAVYAENNRWGKEVIEIDIELVGDRPAGSQPDDSTIVQVSLASTKAIGQPPELLGPISTDSNVPISLGIPAVTLGGGGEYGGVHTLEEWFDPTNAHLGVQQILLTILGLVGVNHVTRPLLDKISRT</sequence>
<dbReference type="InterPro" id="IPR036264">
    <property type="entry name" value="Bact_exopeptidase_dim_dom"/>
</dbReference>
<dbReference type="PANTHER" id="PTHR43808:SF17">
    <property type="entry name" value="PEPTIDASE M20"/>
    <property type="match status" value="1"/>
</dbReference>
<evidence type="ECO:0000313" key="4">
    <source>
        <dbReference type="EMBL" id="NEY72541.1"/>
    </source>
</evidence>
<dbReference type="Pfam" id="PF07687">
    <property type="entry name" value="M20_dimer"/>
    <property type="match status" value="1"/>
</dbReference>
<name>A0A6M0Q855_9BACI</name>
<gene>
    <name evidence="4" type="ORF">G4D63_12460</name>
</gene>
<organism evidence="4 5">
    <name type="scientific">Bacillus mesophilus</name>
    <dbReference type="NCBI Taxonomy" id="1808955"/>
    <lineage>
        <taxon>Bacteria</taxon>
        <taxon>Bacillati</taxon>
        <taxon>Bacillota</taxon>
        <taxon>Bacilli</taxon>
        <taxon>Bacillales</taxon>
        <taxon>Bacillaceae</taxon>
        <taxon>Bacillus</taxon>
    </lineage>
</organism>
<evidence type="ECO:0000256" key="1">
    <source>
        <dbReference type="ARBA" id="ARBA00022723"/>
    </source>
</evidence>
<keyword evidence="2 4" id="KW-0378">Hydrolase</keyword>
<dbReference type="SUPFAM" id="SSF55031">
    <property type="entry name" value="Bacterial exopeptidase dimerisation domain"/>
    <property type="match status" value="1"/>
</dbReference>
<evidence type="ECO:0000313" key="5">
    <source>
        <dbReference type="Proteomes" id="UP000481043"/>
    </source>
</evidence>
<dbReference type="RefSeq" id="WP_163180009.1">
    <property type="nucleotide sequence ID" value="NZ_JAAIWM010000004.1"/>
</dbReference>
<dbReference type="Pfam" id="PF01546">
    <property type="entry name" value="Peptidase_M20"/>
    <property type="match status" value="1"/>
</dbReference>
<dbReference type="AlphaFoldDB" id="A0A6M0Q855"/>
<evidence type="ECO:0000256" key="2">
    <source>
        <dbReference type="ARBA" id="ARBA00022801"/>
    </source>
</evidence>
<comment type="caution">
    <text evidence="4">The sequence shown here is derived from an EMBL/GenBank/DDBJ whole genome shotgun (WGS) entry which is preliminary data.</text>
</comment>
<dbReference type="GO" id="GO:0016787">
    <property type="term" value="F:hydrolase activity"/>
    <property type="evidence" value="ECO:0007669"/>
    <property type="project" value="UniProtKB-KW"/>
</dbReference>
<evidence type="ECO:0000259" key="3">
    <source>
        <dbReference type="Pfam" id="PF07687"/>
    </source>
</evidence>
<dbReference type="Gene3D" id="3.30.70.360">
    <property type="match status" value="1"/>
</dbReference>
<dbReference type="Proteomes" id="UP000481043">
    <property type="component" value="Unassembled WGS sequence"/>
</dbReference>
<keyword evidence="1" id="KW-0479">Metal-binding</keyword>
<dbReference type="EMBL" id="JAAIWM010000004">
    <property type="protein sequence ID" value="NEY72541.1"/>
    <property type="molecule type" value="Genomic_DNA"/>
</dbReference>
<protein>
    <submittedName>
        <fullName evidence="4">M20/M25/M40 family metallo-hydrolase</fullName>
    </submittedName>
</protein>
<dbReference type="GO" id="GO:0046872">
    <property type="term" value="F:metal ion binding"/>
    <property type="evidence" value="ECO:0007669"/>
    <property type="project" value="UniProtKB-KW"/>
</dbReference>